<protein>
    <submittedName>
        <fullName evidence="2">DUF4743 domain-containing protein</fullName>
    </submittedName>
</protein>
<accession>A0ABV7C0L8</accession>
<reference evidence="3" key="1">
    <citation type="journal article" date="2019" name="Int. J. Syst. Evol. Microbiol.">
        <title>The Global Catalogue of Microorganisms (GCM) 10K type strain sequencing project: providing services to taxonomists for standard genome sequencing and annotation.</title>
        <authorList>
            <consortium name="The Broad Institute Genomics Platform"/>
            <consortium name="The Broad Institute Genome Sequencing Center for Infectious Disease"/>
            <person name="Wu L."/>
            <person name="Ma J."/>
        </authorList>
    </citation>
    <scope>NUCLEOTIDE SEQUENCE [LARGE SCALE GENOMIC DNA]</scope>
    <source>
        <strain evidence="3">CGMCC 1.16855</strain>
    </source>
</reference>
<dbReference type="PROSITE" id="PS51462">
    <property type="entry name" value="NUDIX"/>
    <property type="match status" value="1"/>
</dbReference>
<name>A0ABV7C0L8_9PROT</name>
<evidence type="ECO:0000313" key="2">
    <source>
        <dbReference type="EMBL" id="MFC3003113.1"/>
    </source>
</evidence>
<dbReference type="Proteomes" id="UP001595420">
    <property type="component" value="Unassembled WGS sequence"/>
</dbReference>
<dbReference type="InterPro" id="IPR031804">
    <property type="entry name" value="DUF4743"/>
</dbReference>
<comment type="caution">
    <text evidence="2">The sequence shown here is derived from an EMBL/GenBank/DDBJ whole genome shotgun (WGS) entry which is preliminary data.</text>
</comment>
<evidence type="ECO:0000313" key="3">
    <source>
        <dbReference type="Proteomes" id="UP001595420"/>
    </source>
</evidence>
<dbReference type="CDD" id="cd03676">
    <property type="entry name" value="NUDIX_Tnr3_like"/>
    <property type="match status" value="1"/>
</dbReference>
<dbReference type="Pfam" id="PF00293">
    <property type="entry name" value="NUDIX"/>
    <property type="match status" value="1"/>
</dbReference>
<sequence>MPPTDPPPDPALARFERHIQACNNIASPAHLLRFRIGEAQVGWVGGDLARALAFYPRDFHFDHQGVALAGRLRAPGARSHALAEVAKGLAGRGHLALRGELFDIRATPEGPVLAQLDRGAMPAFGAISQGVHVNGFVRRAEGLHLWVGFRSRHKSVAPGQIDNVVAGGIPAGLSAAETLVKEAAEEASIPPEVAARAQPVGRVSYVMATPEGLRRDVLHCHDLELPDGLVPRPHDEEVERFELWPAQRLLAEVRDRDQVKFNVNLVLIDFFLRHGLIDAAAPGAEFLRAGLDQVA</sequence>
<dbReference type="Pfam" id="PF15916">
    <property type="entry name" value="DUF4743"/>
    <property type="match status" value="1"/>
</dbReference>
<keyword evidence="3" id="KW-1185">Reference proteome</keyword>
<gene>
    <name evidence="2" type="ORF">ACFOD3_24680</name>
</gene>
<feature type="domain" description="Nudix hydrolase" evidence="1">
    <location>
        <begin position="128"/>
        <end position="272"/>
    </location>
</feature>
<dbReference type="RefSeq" id="WP_216839554.1">
    <property type="nucleotide sequence ID" value="NZ_JAFNJS010000009.1"/>
</dbReference>
<dbReference type="EMBL" id="JBHRSB010000009">
    <property type="protein sequence ID" value="MFC3003113.1"/>
    <property type="molecule type" value="Genomic_DNA"/>
</dbReference>
<evidence type="ECO:0000259" key="1">
    <source>
        <dbReference type="PROSITE" id="PS51462"/>
    </source>
</evidence>
<dbReference type="InterPro" id="IPR000086">
    <property type="entry name" value="NUDIX_hydrolase_dom"/>
</dbReference>
<proteinExistence type="predicted"/>
<organism evidence="2 3">
    <name type="scientific">Falsiroseomonas tokyonensis</name>
    <dbReference type="NCBI Taxonomy" id="430521"/>
    <lineage>
        <taxon>Bacteria</taxon>
        <taxon>Pseudomonadati</taxon>
        <taxon>Pseudomonadota</taxon>
        <taxon>Alphaproteobacteria</taxon>
        <taxon>Acetobacterales</taxon>
        <taxon>Roseomonadaceae</taxon>
        <taxon>Falsiroseomonas</taxon>
    </lineage>
</organism>